<evidence type="ECO:0000313" key="1">
    <source>
        <dbReference type="EMBL" id="QEV43691.1"/>
    </source>
</evidence>
<evidence type="ECO:0000313" key="2">
    <source>
        <dbReference type="Proteomes" id="UP000325563"/>
    </source>
</evidence>
<dbReference type="EMBL" id="CP023692">
    <property type="protein sequence ID" value="QEV43691.1"/>
    <property type="molecule type" value="Genomic_DNA"/>
</dbReference>
<protein>
    <submittedName>
        <fullName evidence="1">Uncharacterized protein</fullName>
    </submittedName>
</protein>
<accession>A0A5J6J267</accession>
<keyword evidence="2" id="KW-1185">Reference proteome</keyword>
<dbReference type="RefSeq" id="WP_150492180.1">
    <property type="nucleotide sequence ID" value="NZ_BNBW01000029.1"/>
</dbReference>
<dbReference type="Pfam" id="PF19746">
    <property type="entry name" value="DUF6233"/>
    <property type="match status" value="1"/>
</dbReference>
<name>A0A5J6J267_STRVI</name>
<gene>
    <name evidence="1" type="ORF">CP980_00025</name>
</gene>
<organism evidence="1 2">
    <name type="scientific">Streptomyces vinaceus</name>
    <dbReference type="NCBI Taxonomy" id="1960"/>
    <lineage>
        <taxon>Bacteria</taxon>
        <taxon>Bacillati</taxon>
        <taxon>Actinomycetota</taxon>
        <taxon>Actinomycetes</taxon>
        <taxon>Kitasatosporales</taxon>
        <taxon>Streptomycetaceae</taxon>
        <taxon>Streptomyces</taxon>
    </lineage>
</organism>
<sequence length="125" mass="13959">MSELEVRLQRWRAVQAWLGWQQRQADQAIRDLEAQLAAASFHQAGPRQPAPRRPPPPAVVVARPEWKVTSMRSARGPKPLNVHDGSCTFDDYGKAISRDEARRLITEGVEPCPFCSPENALGMTS</sequence>
<dbReference type="KEGG" id="svn:CP980_00025"/>
<proteinExistence type="predicted"/>
<dbReference type="Proteomes" id="UP000325563">
    <property type="component" value="Chromosome"/>
</dbReference>
<dbReference type="AlphaFoldDB" id="A0A5J6J267"/>
<dbReference type="InterPro" id="IPR046200">
    <property type="entry name" value="DUF6233"/>
</dbReference>
<reference evidence="1 2" key="1">
    <citation type="submission" date="2017-09" db="EMBL/GenBank/DDBJ databases">
        <authorList>
            <person name="Lee N."/>
            <person name="Cho B.-K."/>
        </authorList>
    </citation>
    <scope>NUCLEOTIDE SEQUENCE [LARGE SCALE GENOMIC DNA]</scope>
    <source>
        <strain evidence="1 2">ATCC 27476</strain>
    </source>
</reference>
<dbReference type="GeneID" id="95608984"/>